<gene>
    <name evidence="3" type="ORF">HMPREF9309_00069</name>
</gene>
<dbReference type="SUPFAM" id="SSF52218">
    <property type="entry name" value="Flavoproteins"/>
    <property type="match status" value="1"/>
</dbReference>
<dbReference type="EMBL" id="AGYD01000001">
    <property type="protein sequence ID" value="EPH10290.1"/>
    <property type="molecule type" value="Genomic_DNA"/>
</dbReference>
<dbReference type="InterPro" id="IPR001226">
    <property type="entry name" value="Flavodoxin_CS"/>
</dbReference>
<proteinExistence type="predicted"/>
<dbReference type="PATRIC" id="fig|883165.3.peg.72"/>
<sequence>MTLVVYFSATGNTANLAKKISKITNGEIYEIKPKVPYIDKDLDWWDDKCRANTEMRENLRPEILGEIDISKFDTIFLGFPIWWYKAPVIINSFLEKYDFNGKIIIPFVTSGSSSYGDTNLALLNSCKGGILKNGVRFDVNISQNELEKWVKNSLNK</sequence>
<dbReference type="Pfam" id="PF12682">
    <property type="entry name" value="Flavodoxin_4"/>
    <property type="match status" value="1"/>
</dbReference>
<dbReference type="InterPro" id="IPR029039">
    <property type="entry name" value="Flavoprotein-like_sf"/>
</dbReference>
<dbReference type="Proteomes" id="UP000014539">
    <property type="component" value="Unassembled WGS sequence"/>
</dbReference>
<protein>
    <recommendedName>
        <fullName evidence="2">Flavodoxin-like domain-containing protein</fullName>
    </recommendedName>
</protein>
<reference evidence="3 4" key="1">
    <citation type="submission" date="2013-06" db="EMBL/GenBank/DDBJ databases">
        <title>The Genome Sequence of Campylobacter ureolyticus ACS-301-V-SCH3B.</title>
        <authorList>
            <consortium name="The Broad Institute Genomics Platform"/>
            <person name="Earl A."/>
            <person name="Ward D."/>
            <person name="Feldgarden M."/>
            <person name="Gevers D."/>
            <person name="Saerens B."/>
            <person name="Vaneechoutte M."/>
            <person name="Walker B."/>
            <person name="Young S."/>
            <person name="Zeng Q."/>
            <person name="Gargeya S."/>
            <person name="Fitzgerald M."/>
            <person name="Haas B."/>
            <person name="Abouelleil A."/>
            <person name="Allen A.W."/>
            <person name="Alvarado L."/>
            <person name="Arachchi H.M."/>
            <person name="Berlin A.M."/>
            <person name="Chapman S.B."/>
            <person name="Gainer-Dewar J."/>
            <person name="Goldberg J."/>
            <person name="Griggs A."/>
            <person name="Gujja S."/>
            <person name="Hansen M."/>
            <person name="Howarth C."/>
            <person name="Imamovic A."/>
            <person name="Ireland A."/>
            <person name="Larimer J."/>
            <person name="McCowan C."/>
            <person name="Murphy C."/>
            <person name="Pearson M."/>
            <person name="Poon T.W."/>
            <person name="Priest M."/>
            <person name="Roberts A."/>
            <person name="Saif S."/>
            <person name="Shea T."/>
            <person name="Sisk P."/>
            <person name="Sykes S."/>
            <person name="Wortman J."/>
            <person name="Nusbaum C."/>
            <person name="Birren B."/>
        </authorList>
    </citation>
    <scope>NUCLEOTIDE SEQUENCE [LARGE SCALE GENOMIC DNA]</scope>
    <source>
        <strain evidence="3 4">ACS-301-V-Sch3b</strain>
    </source>
</reference>
<dbReference type="InterPro" id="IPR008254">
    <property type="entry name" value="Flavodoxin/NO_synth"/>
</dbReference>
<dbReference type="AlphaFoldDB" id="S3YP32"/>
<dbReference type="RefSeq" id="WP_016645925.1">
    <property type="nucleotide sequence ID" value="NZ_KE340326.1"/>
</dbReference>
<evidence type="ECO:0000313" key="3">
    <source>
        <dbReference type="EMBL" id="EPH10290.1"/>
    </source>
</evidence>
<organism evidence="3 4">
    <name type="scientific">Campylobacter ureolyticus ACS-301-V-Sch3b</name>
    <dbReference type="NCBI Taxonomy" id="883165"/>
    <lineage>
        <taxon>Bacteria</taxon>
        <taxon>Pseudomonadati</taxon>
        <taxon>Campylobacterota</taxon>
        <taxon>Epsilonproteobacteria</taxon>
        <taxon>Campylobacterales</taxon>
        <taxon>Campylobacteraceae</taxon>
        <taxon>Campylobacter</taxon>
    </lineage>
</organism>
<dbReference type="HOGENOM" id="CLU_068890_1_1_7"/>
<dbReference type="PANTHER" id="PTHR39201">
    <property type="entry name" value="EXPORTED PROTEIN-RELATED"/>
    <property type="match status" value="1"/>
</dbReference>
<evidence type="ECO:0000259" key="2">
    <source>
        <dbReference type="Pfam" id="PF12682"/>
    </source>
</evidence>
<dbReference type="GO" id="GO:0009055">
    <property type="term" value="F:electron transfer activity"/>
    <property type="evidence" value="ECO:0007669"/>
    <property type="project" value="InterPro"/>
</dbReference>
<dbReference type="eggNOG" id="COG0716">
    <property type="taxonomic scope" value="Bacteria"/>
</dbReference>
<dbReference type="PROSITE" id="PS00201">
    <property type="entry name" value="FLAVODOXIN"/>
    <property type="match status" value="1"/>
</dbReference>
<keyword evidence="4" id="KW-1185">Reference proteome</keyword>
<accession>S3YP32</accession>
<name>S3YP32_9BACT</name>
<dbReference type="Gene3D" id="3.40.50.360">
    <property type="match status" value="1"/>
</dbReference>
<feature type="domain" description="Flavodoxin-like" evidence="2">
    <location>
        <begin position="2"/>
        <end position="152"/>
    </location>
</feature>
<dbReference type="GO" id="GO:0010181">
    <property type="term" value="F:FMN binding"/>
    <property type="evidence" value="ECO:0007669"/>
    <property type="project" value="InterPro"/>
</dbReference>
<evidence type="ECO:0000256" key="1">
    <source>
        <dbReference type="ARBA" id="ARBA00001917"/>
    </source>
</evidence>
<evidence type="ECO:0000313" key="4">
    <source>
        <dbReference type="Proteomes" id="UP000014539"/>
    </source>
</evidence>
<comment type="caution">
    <text evidence="3">The sequence shown here is derived from an EMBL/GenBank/DDBJ whole genome shotgun (WGS) entry which is preliminary data.</text>
</comment>
<comment type="cofactor">
    <cofactor evidence="1">
        <name>FMN</name>
        <dbReference type="ChEBI" id="CHEBI:58210"/>
    </cofactor>
</comment>
<dbReference type="PANTHER" id="PTHR39201:SF1">
    <property type="entry name" value="FLAVODOXIN-LIKE DOMAIN-CONTAINING PROTEIN"/>
    <property type="match status" value="1"/>
</dbReference>